<organism evidence="2 3">
    <name type="scientific">Romanomermis culicivorax</name>
    <name type="common">Nematode worm</name>
    <dbReference type="NCBI Taxonomy" id="13658"/>
    <lineage>
        <taxon>Eukaryota</taxon>
        <taxon>Metazoa</taxon>
        <taxon>Ecdysozoa</taxon>
        <taxon>Nematoda</taxon>
        <taxon>Enoplea</taxon>
        <taxon>Dorylaimia</taxon>
        <taxon>Mermithida</taxon>
        <taxon>Mermithoidea</taxon>
        <taxon>Mermithidae</taxon>
        <taxon>Romanomermis</taxon>
    </lineage>
</organism>
<reference evidence="3" key="1">
    <citation type="submission" date="2022-11" db="UniProtKB">
        <authorList>
            <consortium name="WormBaseParasite"/>
        </authorList>
    </citation>
    <scope>IDENTIFICATION</scope>
</reference>
<accession>A0A915KGU0</accession>
<evidence type="ECO:0000256" key="1">
    <source>
        <dbReference type="SAM" id="MobiDB-lite"/>
    </source>
</evidence>
<sequence length="270" mass="31160">MQGILHPKDVGVLIDHQPAIAIDPQEAGLANPNPDSDGPLQQNMKSSPPKVQLAGPERDVIMPELRPNLDERHPEIEPQLERIPQEQERFCQQERALEMSNQKLGMQLCQLKATVKALFYIIVIAATEDNRREADSHDRSPIDRLWEKFFGIFDQRNAQKSLEDELSAPKGRRDYNIKSVVRIHELNQWFKATFGYWPSNPKEPVLVDMGKVGQILHYIREILIFRGQPVCGFDIEKVNPDKVTALFKTREVDNPMGKQFARYQWSDIHY</sequence>
<evidence type="ECO:0000313" key="3">
    <source>
        <dbReference type="WBParaSite" id="nRc.2.0.1.t37169-RA"/>
    </source>
</evidence>
<dbReference type="Proteomes" id="UP000887565">
    <property type="component" value="Unplaced"/>
</dbReference>
<dbReference type="WBParaSite" id="nRc.2.0.1.t37169-RA">
    <property type="protein sequence ID" value="nRc.2.0.1.t37169-RA"/>
    <property type="gene ID" value="nRc.2.0.1.g37169"/>
</dbReference>
<proteinExistence type="predicted"/>
<keyword evidence="2" id="KW-1185">Reference proteome</keyword>
<protein>
    <submittedName>
        <fullName evidence="3">Uncharacterized protein</fullName>
    </submittedName>
</protein>
<name>A0A915KGU0_ROMCU</name>
<feature type="region of interest" description="Disordered" evidence="1">
    <location>
        <begin position="23"/>
        <end position="56"/>
    </location>
</feature>
<evidence type="ECO:0000313" key="2">
    <source>
        <dbReference type="Proteomes" id="UP000887565"/>
    </source>
</evidence>
<dbReference type="AlphaFoldDB" id="A0A915KGU0"/>